<dbReference type="Pfam" id="PF12852">
    <property type="entry name" value="Cupin_6"/>
    <property type="match status" value="1"/>
</dbReference>
<gene>
    <name evidence="6" type="ORF">F0A16_02305</name>
</gene>
<dbReference type="PANTHER" id="PTHR46796:SF7">
    <property type="entry name" value="ARAC FAMILY TRANSCRIPTIONAL REGULATOR"/>
    <property type="match status" value="1"/>
</dbReference>
<keyword evidence="3" id="KW-0804">Transcription</keyword>
<evidence type="ECO:0000256" key="1">
    <source>
        <dbReference type="ARBA" id="ARBA00023015"/>
    </source>
</evidence>
<feature type="region of interest" description="Disordered" evidence="4">
    <location>
        <begin position="312"/>
        <end position="334"/>
    </location>
</feature>
<keyword evidence="1" id="KW-0805">Transcription regulation</keyword>
<dbReference type="GO" id="GO:0043565">
    <property type="term" value="F:sequence-specific DNA binding"/>
    <property type="evidence" value="ECO:0007669"/>
    <property type="project" value="InterPro"/>
</dbReference>
<evidence type="ECO:0000256" key="2">
    <source>
        <dbReference type="ARBA" id="ARBA00023125"/>
    </source>
</evidence>
<organism evidence="6 7">
    <name type="scientific">Salinicola corii</name>
    <dbReference type="NCBI Taxonomy" id="2606937"/>
    <lineage>
        <taxon>Bacteria</taxon>
        <taxon>Pseudomonadati</taxon>
        <taxon>Pseudomonadota</taxon>
        <taxon>Gammaproteobacteria</taxon>
        <taxon>Oceanospirillales</taxon>
        <taxon>Halomonadaceae</taxon>
        <taxon>Salinicola</taxon>
    </lineage>
</organism>
<dbReference type="Proteomes" id="UP000466024">
    <property type="component" value="Unassembled WGS sequence"/>
</dbReference>
<dbReference type="Gene3D" id="1.10.10.60">
    <property type="entry name" value="Homeodomain-like"/>
    <property type="match status" value="1"/>
</dbReference>
<dbReference type="SUPFAM" id="SSF46689">
    <property type="entry name" value="Homeodomain-like"/>
    <property type="match status" value="2"/>
</dbReference>
<evidence type="ECO:0000313" key="6">
    <source>
        <dbReference type="EMBL" id="KAA0020983.1"/>
    </source>
</evidence>
<dbReference type="PROSITE" id="PS01124">
    <property type="entry name" value="HTH_ARAC_FAMILY_2"/>
    <property type="match status" value="1"/>
</dbReference>
<dbReference type="InterPro" id="IPR032783">
    <property type="entry name" value="AraC_lig"/>
</dbReference>
<dbReference type="PANTHER" id="PTHR46796">
    <property type="entry name" value="HTH-TYPE TRANSCRIPTIONAL ACTIVATOR RHAS-RELATED"/>
    <property type="match status" value="1"/>
</dbReference>
<protein>
    <submittedName>
        <fullName evidence="6">AraC family transcriptional regulator</fullName>
    </submittedName>
</protein>
<dbReference type="Pfam" id="PF12833">
    <property type="entry name" value="HTH_18"/>
    <property type="match status" value="1"/>
</dbReference>
<dbReference type="AlphaFoldDB" id="A0A640WK12"/>
<sequence>MSDKHNHSSNFSGRPATDLVDPVLRSLWLTGIKHGRRRLEGSWAYSFPEESNASFHFIAGQGCWLFHKAHGYRWLEAGDAILLPRGDAHVLARTRQGVGPGTPAFRCEADFDDPIEFQNEHTNDTCLMFYGTMRFNLDRLHPLIDMMPSILHAGSLMRDQPAIPALIDAMGCELQGNRLGSGAIVSRLADVLAAQIIRSWVELGYGDVEGWAAASRDPNIGRVLAAIHSDPGQDWSILRLAQVMGASRSLFAHRFKTVVGETPAQYVARIRMHLAHKWLADDGERVTVVYERLGYHSEPAFSRAFKRVMGFAPSQSRRRRQGRVNRDQGGANRR</sequence>
<accession>A0A640WK12</accession>
<dbReference type="InterPro" id="IPR009057">
    <property type="entry name" value="Homeodomain-like_sf"/>
</dbReference>
<dbReference type="GO" id="GO:0003700">
    <property type="term" value="F:DNA-binding transcription factor activity"/>
    <property type="evidence" value="ECO:0007669"/>
    <property type="project" value="InterPro"/>
</dbReference>
<evidence type="ECO:0000313" key="7">
    <source>
        <dbReference type="Proteomes" id="UP000466024"/>
    </source>
</evidence>
<dbReference type="SMART" id="SM00342">
    <property type="entry name" value="HTH_ARAC"/>
    <property type="match status" value="1"/>
</dbReference>
<dbReference type="InterPro" id="IPR050204">
    <property type="entry name" value="AraC_XylS_family_regulators"/>
</dbReference>
<evidence type="ECO:0000256" key="4">
    <source>
        <dbReference type="SAM" id="MobiDB-lite"/>
    </source>
</evidence>
<reference evidence="6 7" key="1">
    <citation type="submission" date="2019-08" db="EMBL/GenBank/DDBJ databases">
        <title>Bioinformatics analysis of the strain L3 and L5.</title>
        <authorList>
            <person name="Li X."/>
        </authorList>
    </citation>
    <scope>NUCLEOTIDE SEQUENCE [LARGE SCALE GENOMIC DNA]</scope>
    <source>
        <strain evidence="6 7">L3</strain>
    </source>
</reference>
<name>A0A640WK12_9GAMM</name>
<proteinExistence type="predicted"/>
<keyword evidence="7" id="KW-1185">Reference proteome</keyword>
<keyword evidence="2" id="KW-0238">DNA-binding</keyword>
<dbReference type="EMBL" id="VTPX01000001">
    <property type="protein sequence ID" value="KAA0020983.1"/>
    <property type="molecule type" value="Genomic_DNA"/>
</dbReference>
<comment type="caution">
    <text evidence="6">The sequence shown here is derived from an EMBL/GenBank/DDBJ whole genome shotgun (WGS) entry which is preliminary data.</text>
</comment>
<evidence type="ECO:0000259" key="5">
    <source>
        <dbReference type="PROSITE" id="PS01124"/>
    </source>
</evidence>
<dbReference type="InterPro" id="IPR018060">
    <property type="entry name" value="HTH_AraC"/>
</dbReference>
<evidence type="ECO:0000256" key="3">
    <source>
        <dbReference type="ARBA" id="ARBA00023163"/>
    </source>
</evidence>
<feature type="domain" description="HTH araC/xylS-type" evidence="5">
    <location>
        <begin position="221"/>
        <end position="319"/>
    </location>
</feature>